<evidence type="ECO:0000313" key="2">
    <source>
        <dbReference type="EMBL" id="GLQ22173.1"/>
    </source>
</evidence>
<name>A0ABQ5V3T2_9PROT</name>
<feature type="transmembrane region" description="Helical" evidence="1">
    <location>
        <begin position="287"/>
        <end position="308"/>
    </location>
</feature>
<keyword evidence="1" id="KW-1133">Transmembrane helix</keyword>
<proteinExistence type="predicted"/>
<sequence length="332" mass="37764">MSGAGIGEGQAAREPVEEAWELAAVSEGNDFLERTYAVERNFYLASLISMALSFFNLEDDASVFGFKFSGNNEIPLEIASLTIAVCLWLNFFLRYKSELLKLETIEASISTLKNTLESKISEVREVQSAAANWFEMNNPAEQVLAPIVNALSDLPGDLKRNEVEARKALSRCRMPYEKWDEVRDSSKEEEIASWAVSITRPHRKLFDRANKNTLQKVEIISSSLQRSIDEFHKVDEKISELDAKTLSVASSFVEFKQSLGKVGEALDELKIGIVQQRNFVGYDKVRIFIFNSVFPWIVLTAVGFFFVFESEALHELRNYFSRLLYPYYSVLN</sequence>
<keyword evidence="1" id="KW-0472">Membrane</keyword>
<accession>A0ABQ5V3T2</accession>
<protein>
    <submittedName>
        <fullName evidence="2">Uncharacterized protein</fullName>
    </submittedName>
</protein>
<keyword evidence="3" id="KW-1185">Reference proteome</keyword>
<keyword evidence="1" id="KW-0812">Transmembrane</keyword>
<feature type="transmembrane region" description="Helical" evidence="1">
    <location>
        <begin position="77"/>
        <end position="93"/>
    </location>
</feature>
<evidence type="ECO:0000256" key="1">
    <source>
        <dbReference type="SAM" id="Phobius"/>
    </source>
</evidence>
<reference evidence="2" key="1">
    <citation type="journal article" date="2014" name="Int. J. Syst. Evol. Microbiol.">
        <title>Complete genome of a new Firmicutes species belonging to the dominant human colonic microbiota ('Ruminococcus bicirculans') reveals two chromosomes and a selective capacity to utilize plant glucans.</title>
        <authorList>
            <consortium name="NISC Comparative Sequencing Program"/>
            <person name="Wegmann U."/>
            <person name="Louis P."/>
            <person name="Goesmann A."/>
            <person name="Henrissat B."/>
            <person name="Duncan S.H."/>
            <person name="Flint H.J."/>
        </authorList>
    </citation>
    <scope>NUCLEOTIDE SEQUENCE</scope>
    <source>
        <strain evidence="2">NBRC 108219</strain>
    </source>
</reference>
<dbReference type="EMBL" id="BSNK01000001">
    <property type="protein sequence ID" value="GLQ22173.1"/>
    <property type="molecule type" value="Genomic_DNA"/>
</dbReference>
<evidence type="ECO:0000313" key="3">
    <source>
        <dbReference type="Proteomes" id="UP001161391"/>
    </source>
</evidence>
<dbReference type="Proteomes" id="UP001161391">
    <property type="component" value="Unassembled WGS sequence"/>
</dbReference>
<comment type="caution">
    <text evidence="2">The sequence shown here is derived from an EMBL/GenBank/DDBJ whole genome shotgun (WGS) entry which is preliminary data.</text>
</comment>
<reference evidence="2" key="2">
    <citation type="submission" date="2023-01" db="EMBL/GenBank/DDBJ databases">
        <title>Draft genome sequence of Algimonas ampicilliniresistens strain NBRC 108219.</title>
        <authorList>
            <person name="Sun Q."/>
            <person name="Mori K."/>
        </authorList>
    </citation>
    <scope>NUCLEOTIDE SEQUENCE</scope>
    <source>
        <strain evidence="2">NBRC 108219</strain>
    </source>
</reference>
<organism evidence="2 3">
    <name type="scientific">Algimonas ampicilliniresistens</name>
    <dbReference type="NCBI Taxonomy" id="1298735"/>
    <lineage>
        <taxon>Bacteria</taxon>
        <taxon>Pseudomonadati</taxon>
        <taxon>Pseudomonadota</taxon>
        <taxon>Alphaproteobacteria</taxon>
        <taxon>Maricaulales</taxon>
        <taxon>Robiginitomaculaceae</taxon>
        <taxon>Algimonas</taxon>
    </lineage>
</organism>
<gene>
    <name evidence="2" type="ORF">GCM10007853_00470</name>
</gene>